<reference evidence="4 5" key="1">
    <citation type="submission" date="2015-11" db="EMBL/GenBank/DDBJ databases">
        <title>Draft genome sequences of new species of the genus Lactobacillus isolated from orchardgrass silage.</title>
        <authorList>
            <person name="Tohno M."/>
            <person name="Tanizawa Y."/>
            <person name="Arita M."/>
        </authorList>
    </citation>
    <scope>NUCLEOTIDE SEQUENCE [LARGE SCALE GENOMIC DNA]</scope>
    <source>
        <strain evidence="4 5">IWT126</strain>
    </source>
</reference>
<keyword evidence="2" id="KW-0012">Acyltransferase</keyword>
<dbReference type="PANTHER" id="PTHR43800">
    <property type="entry name" value="PEPTIDYL-LYSINE N-ACETYLTRANSFERASE YJAB"/>
    <property type="match status" value="1"/>
</dbReference>
<dbReference type="PANTHER" id="PTHR43800:SF1">
    <property type="entry name" value="PEPTIDYL-LYSINE N-ACETYLTRANSFERASE YJAB"/>
    <property type="match status" value="1"/>
</dbReference>
<dbReference type="Gene3D" id="3.40.630.30">
    <property type="match status" value="1"/>
</dbReference>
<evidence type="ECO:0000256" key="2">
    <source>
        <dbReference type="ARBA" id="ARBA00023315"/>
    </source>
</evidence>
<dbReference type="OrthoDB" id="9789605at2"/>
<evidence type="ECO:0000313" key="5">
    <source>
        <dbReference type="Proteomes" id="UP000198402"/>
    </source>
</evidence>
<dbReference type="Proteomes" id="UP000198402">
    <property type="component" value="Unassembled WGS sequence"/>
</dbReference>
<name>A0A1Z5IH00_9LACO</name>
<keyword evidence="5" id="KW-1185">Reference proteome</keyword>
<comment type="caution">
    <text evidence="4">The sequence shown here is derived from an EMBL/GenBank/DDBJ whole genome shotgun (WGS) entry which is preliminary data.</text>
</comment>
<dbReference type="PROSITE" id="PS51186">
    <property type="entry name" value="GNAT"/>
    <property type="match status" value="1"/>
</dbReference>
<protein>
    <submittedName>
        <fullName evidence="4">Acetyltransferase</fullName>
    </submittedName>
</protein>
<dbReference type="SUPFAM" id="SSF55729">
    <property type="entry name" value="Acyl-CoA N-acyltransferases (Nat)"/>
    <property type="match status" value="1"/>
</dbReference>
<evidence type="ECO:0000256" key="1">
    <source>
        <dbReference type="ARBA" id="ARBA00022679"/>
    </source>
</evidence>
<dbReference type="AlphaFoldDB" id="A0A1Z5IH00"/>
<dbReference type="Pfam" id="PF13508">
    <property type="entry name" value="Acetyltransf_7"/>
    <property type="match status" value="1"/>
</dbReference>
<dbReference type="CDD" id="cd04301">
    <property type="entry name" value="NAT_SF"/>
    <property type="match status" value="1"/>
</dbReference>
<gene>
    <name evidence="4" type="ORF">IWT126_00837</name>
</gene>
<dbReference type="InterPro" id="IPR000182">
    <property type="entry name" value="GNAT_dom"/>
</dbReference>
<dbReference type="EMBL" id="BCMG01000003">
    <property type="protein sequence ID" value="GAX00822.1"/>
    <property type="molecule type" value="Genomic_DNA"/>
</dbReference>
<accession>A0A1Z5IH00</accession>
<evidence type="ECO:0000313" key="4">
    <source>
        <dbReference type="EMBL" id="GAX00822.1"/>
    </source>
</evidence>
<proteinExistence type="predicted"/>
<organism evidence="4 5">
    <name type="scientific">Secundilactobacillus silagei JCM 19001</name>
    <dbReference type="NCBI Taxonomy" id="1302250"/>
    <lineage>
        <taxon>Bacteria</taxon>
        <taxon>Bacillati</taxon>
        <taxon>Bacillota</taxon>
        <taxon>Bacilli</taxon>
        <taxon>Lactobacillales</taxon>
        <taxon>Lactobacillaceae</taxon>
        <taxon>Secundilactobacillus</taxon>
    </lineage>
</organism>
<dbReference type="STRING" id="1302250.GCA_001313225_02077"/>
<keyword evidence="1" id="KW-0808">Transferase</keyword>
<evidence type="ECO:0000259" key="3">
    <source>
        <dbReference type="PROSITE" id="PS51186"/>
    </source>
</evidence>
<dbReference type="GO" id="GO:0016747">
    <property type="term" value="F:acyltransferase activity, transferring groups other than amino-acyl groups"/>
    <property type="evidence" value="ECO:0007669"/>
    <property type="project" value="InterPro"/>
</dbReference>
<dbReference type="InterPro" id="IPR016181">
    <property type="entry name" value="Acyl_CoA_acyltransferase"/>
</dbReference>
<feature type="domain" description="N-acetyltransferase" evidence="3">
    <location>
        <begin position="4"/>
        <end position="143"/>
    </location>
</feature>
<sequence length="144" mass="16399">MKVEKLENLTAADQKALMSIWLAGNLDAHPFIAAKYWQNQAKEVAQQLSQATIYVVQQEGQIIGFAGMQMHYLAGLFVKPGYRNTGIGSLLLFALKSDYQQISLAVYEKNEKAVRFYRKHDFAESDRVVDPDTNAVELKMKWRV</sequence>
<dbReference type="RefSeq" id="WP_089136398.1">
    <property type="nucleotide sequence ID" value="NZ_BCMG01000003.1"/>
</dbReference>